<protein>
    <submittedName>
        <fullName evidence="2">Long-chain-fatty-acid--CoA ligase</fullName>
        <ecNumber evidence="2">6.2.1.3</ecNumber>
    </submittedName>
</protein>
<dbReference type="InterPro" id="IPR020845">
    <property type="entry name" value="AMP-binding_CS"/>
</dbReference>
<evidence type="ECO:0000313" key="3">
    <source>
        <dbReference type="Proteomes" id="UP000294820"/>
    </source>
</evidence>
<reference evidence="2 3" key="1">
    <citation type="submission" date="2016-09" db="EMBL/GenBank/DDBJ databases">
        <authorList>
            <person name="Reverchon S."/>
            <person name="Nasser W."/>
            <person name="Leonard S."/>
            <person name="Brochier C."/>
            <person name="Duprey A."/>
        </authorList>
    </citation>
    <scope>NUCLEOTIDE SEQUENCE [LARGE SCALE GENOMIC DNA]</scope>
    <source>
        <strain evidence="2 3">174/2</strain>
    </source>
</reference>
<gene>
    <name evidence="2" type="ORF">DAQ1742_02886</name>
</gene>
<dbReference type="GO" id="GO:0004467">
    <property type="term" value="F:long-chain fatty acid-CoA ligase activity"/>
    <property type="evidence" value="ECO:0007669"/>
    <property type="project" value="UniProtKB-EC"/>
</dbReference>
<feature type="domain" description="AMP-dependent synthetase/ligase" evidence="1">
    <location>
        <begin position="7"/>
        <end position="339"/>
    </location>
</feature>
<organism evidence="2 3">
    <name type="scientific">Dickeya aquatica</name>
    <dbReference type="NCBI Taxonomy" id="1401087"/>
    <lineage>
        <taxon>Bacteria</taxon>
        <taxon>Pseudomonadati</taxon>
        <taxon>Pseudomonadota</taxon>
        <taxon>Gammaproteobacteria</taxon>
        <taxon>Enterobacterales</taxon>
        <taxon>Pectobacteriaceae</taxon>
        <taxon>Dickeya</taxon>
    </lineage>
</organism>
<dbReference type="AlphaFoldDB" id="A0A375ACI3"/>
<name>A0A375ACI3_9GAMM</name>
<dbReference type="EMBL" id="LT615367">
    <property type="protein sequence ID" value="SLM63735.1"/>
    <property type="molecule type" value="Genomic_DNA"/>
</dbReference>
<evidence type="ECO:0000259" key="1">
    <source>
        <dbReference type="Pfam" id="PF00501"/>
    </source>
</evidence>
<keyword evidence="2" id="KW-0436">Ligase</keyword>
<dbReference type="PROSITE" id="PS00455">
    <property type="entry name" value="AMP_BINDING"/>
    <property type="match status" value="1"/>
</dbReference>
<dbReference type="InterPro" id="IPR042099">
    <property type="entry name" value="ANL_N_sf"/>
</dbReference>
<dbReference type="EC" id="6.2.1.3" evidence="2"/>
<sequence>MFLDIEKHPSENLVAIDENGNSLSYGELVDSVNSLSKKIKKGTLVLCFTENSFGSLVGYVTFLSNHVVPLLIDKNIDSDFLENLIEIYQPNYFWQPVSRSNDKYTVIFRLHDYELVETNCPDCHLHDELALLITTSGSTGSPKLVRQSYKNIFSNALSISSYLNIDEGERALVNLPMHYVYGLSIINSHLIKGAMLLLTNKGVMQKDFWNFVKEYKASSFSGVPYTYEMLKKIRFFNMDLPDLKTMTQAGGKLLPELHRNFAQYAKEKGKRFYVMYGAAEATSRMGYLPAEVSLEKIGSMGKSIPGGQFSIIDDNGIEVATPNTVGELVYWGENVTLGYAECRLDLAKGNERNNRLETGDVAQRDEEGYYYIVGRKKRFLKVFGNRVNLDEVEGLIKSRFSGIECACSGTDDKISIFIVDCELIDSIKKMLSDSMKINHSAFSFKVISDIPKNEAGKTLYSKLDCNYD</sequence>
<dbReference type="RefSeq" id="WP_035340981.1">
    <property type="nucleotide sequence ID" value="NZ_LT615367.1"/>
</dbReference>
<proteinExistence type="predicted"/>
<dbReference type="KEGG" id="daq:DAQ1742_02886"/>
<dbReference type="SUPFAM" id="SSF56801">
    <property type="entry name" value="Acetyl-CoA synthetase-like"/>
    <property type="match status" value="1"/>
</dbReference>
<dbReference type="Pfam" id="PF00501">
    <property type="entry name" value="AMP-binding"/>
    <property type="match status" value="1"/>
</dbReference>
<accession>A0A375ACI3</accession>
<dbReference type="PANTHER" id="PTHR24096">
    <property type="entry name" value="LONG-CHAIN-FATTY-ACID--COA LIGASE"/>
    <property type="match status" value="1"/>
</dbReference>
<dbReference type="Gene3D" id="3.40.50.12780">
    <property type="entry name" value="N-terminal domain of ligase-like"/>
    <property type="match status" value="1"/>
</dbReference>
<dbReference type="Proteomes" id="UP000294820">
    <property type="component" value="Chromosome 1"/>
</dbReference>
<dbReference type="InterPro" id="IPR000873">
    <property type="entry name" value="AMP-dep_synth/lig_dom"/>
</dbReference>
<evidence type="ECO:0000313" key="2">
    <source>
        <dbReference type="EMBL" id="SLM63735.1"/>
    </source>
</evidence>
<keyword evidence="3" id="KW-1185">Reference proteome</keyword>